<dbReference type="NCBIfam" id="TIGR01045">
    <property type="entry name" value="RPE1"/>
    <property type="match status" value="1"/>
</dbReference>
<evidence type="ECO:0000313" key="5">
    <source>
        <dbReference type="EMBL" id="AFB20778.1"/>
    </source>
</evidence>
<dbReference type="RefSeq" id="WP_014363641.1">
    <property type="nucleotide sequence ID" value="NC_016929.1"/>
</dbReference>
<evidence type="ECO:0000313" key="6">
    <source>
        <dbReference type="Proteomes" id="UP000007878"/>
    </source>
</evidence>
<keyword evidence="2 4" id="KW-0547">Nucleotide-binding</keyword>
<dbReference type="Gene3D" id="3.90.640.10">
    <property type="entry name" value="Actin, Chain A, domain 4"/>
    <property type="match status" value="1"/>
</dbReference>
<dbReference type="InterPro" id="IPR029048">
    <property type="entry name" value="HSP70_C_sf"/>
</dbReference>
<dbReference type="Gene3D" id="2.60.34.10">
    <property type="entry name" value="Substrate Binding Domain Of DNAk, Chain A, domain 1"/>
    <property type="match status" value="1"/>
</dbReference>
<evidence type="ECO:0000256" key="4">
    <source>
        <dbReference type="RuleBase" id="RU003322"/>
    </source>
</evidence>
<dbReference type="InterPro" id="IPR043129">
    <property type="entry name" value="ATPase_NBD"/>
</dbReference>
<dbReference type="InterPro" id="IPR005728">
    <property type="entry name" value="RPE1"/>
</dbReference>
<dbReference type="Gene3D" id="1.20.1270.10">
    <property type="match status" value="1"/>
</dbReference>
<dbReference type="PANTHER" id="PTHR19375">
    <property type="entry name" value="HEAT SHOCK PROTEIN 70KDA"/>
    <property type="match status" value="1"/>
</dbReference>
<protein>
    <submittedName>
        <fullName evidence="5">Chaperone protein HscA</fullName>
    </submittedName>
</protein>
<reference evidence="6" key="1">
    <citation type="submission" date="2012-02" db="EMBL/GenBank/DDBJ databases">
        <title>Complete genome sequence of Rickettsia parkeri strain Portsmouth.</title>
        <authorList>
            <person name="Johnson S.L."/>
            <person name="Munk A.C."/>
            <person name="Han S."/>
            <person name="Bruce D.C."/>
            <person name="Dasch G.A."/>
        </authorList>
    </citation>
    <scope>NUCLEOTIDE SEQUENCE [LARGE SCALE GENOMIC DNA]</scope>
    <source>
        <strain evidence="6">CA410</strain>
    </source>
</reference>
<accession>A0ABN4AGG4</accession>
<gene>
    <name evidence="5" type="primary">hscA</name>
    <name evidence="5" type="ORF">RCA_01005</name>
</gene>
<comment type="similarity">
    <text evidence="1 4">Belongs to the heat shock protein 70 family.</text>
</comment>
<dbReference type="NCBIfam" id="NF002399">
    <property type="entry name" value="PRK01433.1"/>
    <property type="match status" value="1"/>
</dbReference>
<dbReference type="Proteomes" id="UP000007878">
    <property type="component" value="Chromosome"/>
</dbReference>
<dbReference type="InterPro" id="IPR018181">
    <property type="entry name" value="Heat_shock_70_CS"/>
</dbReference>
<dbReference type="EMBL" id="CP003304">
    <property type="protein sequence ID" value="AFB20778.1"/>
    <property type="molecule type" value="Genomic_DNA"/>
</dbReference>
<organism evidence="5 6">
    <name type="scientific">Rickettsia canadensis str. CA410</name>
    <dbReference type="NCBI Taxonomy" id="1105107"/>
    <lineage>
        <taxon>Bacteria</taxon>
        <taxon>Pseudomonadati</taxon>
        <taxon>Pseudomonadota</taxon>
        <taxon>Alphaproteobacteria</taxon>
        <taxon>Rickettsiales</taxon>
        <taxon>Rickettsiaceae</taxon>
        <taxon>Rickettsieae</taxon>
        <taxon>Rickettsia</taxon>
        <taxon>belli group</taxon>
    </lineage>
</organism>
<dbReference type="SUPFAM" id="SSF100920">
    <property type="entry name" value="Heat shock protein 70kD (HSP70), peptide-binding domain"/>
    <property type="match status" value="1"/>
</dbReference>
<proteinExistence type="inferred from homology"/>
<dbReference type="SUPFAM" id="SSF53067">
    <property type="entry name" value="Actin-like ATPase domain"/>
    <property type="match status" value="2"/>
</dbReference>
<evidence type="ECO:0000256" key="2">
    <source>
        <dbReference type="ARBA" id="ARBA00022741"/>
    </source>
</evidence>
<evidence type="ECO:0000256" key="3">
    <source>
        <dbReference type="ARBA" id="ARBA00022840"/>
    </source>
</evidence>
<keyword evidence="6" id="KW-1185">Reference proteome</keyword>
<keyword evidence="3 4" id="KW-0067">ATP-binding</keyword>
<dbReference type="Pfam" id="PF00012">
    <property type="entry name" value="HSP70"/>
    <property type="match status" value="2"/>
</dbReference>
<evidence type="ECO:0000256" key="1">
    <source>
        <dbReference type="ARBA" id="ARBA00007381"/>
    </source>
</evidence>
<dbReference type="PRINTS" id="PR00301">
    <property type="entry name" value="HEATSHOCK70"/>
</dbReference>
<dbReference type="SUPFAM" id="SSF100934">
    <property type="entry name" value="Heat shock protein 70kD (HSP70), C-terminal subdomain"/>
    <property type="match status" value="1"/>
</dbReference>
<name>A0ABN4AGG4_RICCA</name>
<dbReference type="InterPro" id="IPR029047">
    <property type="entry name" value="HSP70_peptide-bd_sf"/>
</dbReference>
<dbReference type="PROSITE" id="PS00329">
    <property type="entry name" value="HSP70_2"/>
    <property type="match status" value="1"/>
</dbReference>
<sequence length="645" mass="71977">MQIIEIKEPEQADFKQERQIAVGIDFGTTNSLIAVSTNRKVKVIKTIDDKELIPTTIEFTDGNFTIGNNNGLRSIKRLFGKTLKEILNTPILFSLVKDYLDINSDKPKLNFANKRMRIPEIAAEVFIYLKNQAEKQLKTNITKAVITVPAHFNDAARGEVILAAKIAGLEVLRLIAEPTAAAYAYGLNKNRLTRKLPYREEFVGNMLQHSTATYKAVREDPSSGLTHKLPLEVELPEESNQNGYYLVYDLGGGTFDVSILNIQEGIFQVIATNGDNMLGGDDIDVVITQYLCNKFDLPDSIDTLQLTKKVKETLTYEDNFNNDNISLNKQTLELLILPLIERTINIAKECLEQAGNPNIDGVILVGGATRISLIKNELYKAFKVDILSDIDPDKAVVWGAALQAENLITPHTNSLLIDVVPLSLGMELYGGIVEKIIMRNTPIPISVVKEFTTYADNQTGIQFHILQGEREMAVDCRSLARFELKGLPPMKAGDIRVEVTFAIDADGILSVSAYEKISHTSHTIEVKPNHGIDKTEIDIMLEKAYKNAKIDYTTRLLQEAVINAEALIFNIERAISKLTTLLSESEISIINSLLDNIKEAARTRDPILINNSIKDFKSKIQKSIDTKFNIIINDLLKGKNINHIQ</sequence>
<dbReference type="Gene3D" id="3.30.420.40">
    <property type="match status" value="3"/>
</dbReference>
<dbReference type="InterPro" id="IPR013126">
    <property type="entry name" value="Hsp_70_fam"/>
</dbReference>